<keyword evidence="14" id="KW-1185">Reference proteome</keyword>
<keyword evidence="4" id="KW-0597">Phosphoprotein</keyword>
<dbReference type="SMART" id="SM00387">
    <property type="entry name" value="HATPase_c"/>
    <property type="match status" value="1"/>
</dbReference>
<proteinExistence type="predicted"/>
<keyword evidence="10" id="KW-0472">Membrane</keyword>
<evidence type="ECO:0000313" key="14">
    <source>
        <dbReference type="Proteomes" id="UP000549971"/>
    </source>
</evidence>
<dbReference type="CDD" id="cd00082">
    <property type="entry name" value="HisKA"/>
    <property type="match status" value="1"/>
</dbReference>
<dbReference type="InterPro" id="IPR036097">
    <property type="entry name" value="HisK_dim/P_sf"/>
</dbReference>
<organism evidence="13 14">
    <name type="scientific">Kribbella italica</name>
    <dbReference type="NCBI Taxonomy" id="1540520"/>
    <lineage>
        <taxon>Bacteria</taxon>
        <taxon>Bacillati</taxon>
        <taxon>Actinomycetota</taxon>
        <taxon>Actinomycetes</taxon>
        <taxon>Propionibacteriales</taxon>
        <taxon>Kribbellaceae</taxon>
        <taxon>Kribbella</taxon>
    </lineage>
</organism>
<feature type="domain" description="HAMP" evidence="12">
    <location>
        <begin position="147"/>
        <end position="210"/>
    </location>
</feature>
<keyword evidence="6 10" id="KW-0812">Transmembrane</keyword>
<dbReference type="SMART" id="SM00304">
    <property type="entry name" value="HAMP"/>
    <property type="match status" value="1"/>
</dbReference>
<feature type="transmembrane region" description="Helical" evidence="10">
    <location>
        <begin position="126"/>
        <end position="149"/>
    </location>
</feature>
<dbReference type="PROSITE" id="PS50885">
    <property type="entry name" value="HAMP"/>
    <property type="match status" value="1"/>
</dbReference>
<dbReference type="PANTHER" id="PTHR45436:SF5">
    <property type="entry name" value="SENSOR HISTIDINE KINASE TRCS"/>
    <property type="match status" value="1"/>
</dbReference>
<keyword evidence="5" id="KW-0808">Transferase</keyword>
<dbReference type="EMBL" id="JACHMY010000001">
    <property type="protein sequence ID" value="MBB5841333.1"/>
    <property type="molecule type" value="Genomic_DNA"/>
</dbReference>
<dbReference type="PROSITE" id="PS50109">
    <property type="entry name" value="HIS_KIN"/>
    <property type="match status" value="1"/>
</dbReference>
<evidence type="ECO:0000259" key="11">
    <source>
        <dbReference type="PROSITE" id="PS50109"/>
    </source>
</evidence>
<dbReference type="InterPro" id="IPR005467">
    <property type="entry name" value="His_kinase_dom"/>
</dbReference>
<keyword evidence="7 13" id="KW-0418">Kinase</keyword>
<dbReference type="InterPro" id="IPR036890">
    <property type="entry name" value="HATPase_C_sf"/>
</dbReference>
<comment type="subcellular location">
    <subcellularLocation>
        <location evidence="2">Cell membrane</location>
    </subcellularLocation>
</comment>
<feature type="transmembrane region" description="Helical" evidence="10">
    <location>
        <begin position="6"/>
        <end position="27"/>
    </location>
</feature>
<reference evidence="13 14" key="1">
    <citation type="submission" date="2020-08" db="EMBL/GenBank/DDBJ databases">
        <title>Sequencing the genomes of 1000 actinobacteria strains.</title>
        <authorList>
            <person name="Klenk H.-P."/>
        </authorList>
    </citation>
    <scope>NUCLEOTIDE SEQUENCE [LARGE SCALE GENOMIC DNA]</scope>
    <source>
        <strain evidence="13 14">DSM 28967</strain>
    </source>
</reference>
<dbReference type="AlphaFoldDB" id="A0A7W9JH07"/>
<protein>
    <recommendedName>
        <fullName evidence="3">histidine kinase</fullName>
        <ecNumber evidence="3">2.7.13.3</ecNumber>
    </recommendedName>
</protein>
<dbReference type="Gene3D" id="3.30.565.10">
    <property type="entry name" value="Histidine kinase-like ATPase, C-terminal domain"/>
    <property type="match status" value="1"/>
</dbReference>
<accession>A0A7W9JH07</accession>
<evidence type="ECO:0000256" key="9">
    <source>
        <dbReference type="ARBA" id="ARBA00023012"/>
    </source>
</evidence>
<dbReference type="Gene3D" id="6.10.340.10">
    <property type="match status" value="1"/>
</dbReference>
<feature type="domain" description="Histidine kinase" evidence="11">
    <location>
        <begin position="218"/>
        <end position="418"/>
    </location>
</feature>
<evidence type="ECO:0000259" key="12">
    <source>
        <dbReference type="PROSITE" id="PS50885"/>
    </source>
</evidence>
<comment type="caution">
    <text evidence="13">The sequence shown here is derived from an EMBL/GenBank/DDBJ whole genome shotgun (WGS) entry which is preliminary data.</text>
</comment>
<dbReference type="InterPro" id="IPR003661">
    <property type="entry name" value="HisK_dim/P_dom"/>
</dbReference>
<dbReference type="Pfam" id="PF00672">
    <property type="entry name" value="HAMP"/>
    <property type="match status" value="1"/>
</dbReference>
<evidence type="ECO:0000256" key="3">
    <source>
        <dbReference type="ARBA" id="ARBA00012438"/>
    </source>
</evidence>
<evidence type="ECO:0000256" key="2">
    <source>
        <dbReference type="ARBA" id="ARBA00004236"/>
    </source>
</evidence>
<dbReference type="Pfam" id="PF00512">
    <property type="entry name" value="HisKA"/>
    <property type="match status" value="1"/>
</dbReference>
<dbReference type="RefSeq" id="WP_184804501.1">
    <property type="nucleotide sequence ID" value="NZ_JACHMY010000001.1"/>
</dbReference>
<name>A0A7W9JH07_9ACTN</name>
<keyword evidence="8 10" id="KW-1133">Transmembrane helix</keyword>
<dbReference type="SMART" id="SM00388">
    <property type="entry name" value="HisKA"/>
    <property type="match status" value="1"/>
</dbReference>
<dbReference type="SUPFAM" id="SSF47384">
    <property type="entry name" value="Homodimeric domain of signal transducing histidine kinase"/>
    <property type="match status" value="1"/>
</dbReference>
<evidence type="ECO:0000256" key="4">
    <source>
        <dbReference type="ARBA" id="ARBA00022553"/>
    </source>
</evidence>
<gene>
    <name evidence="13" type="ORF">HDA39_008067</name>
</gene>
<dbReference type="CDD" id="cd06225">
    <property type="entry name" value="HAMP"/>
    <property type="match status" value="1"/>
</dbReference>
<dbReference type="SUPFAM" id="SSF55874">
    <property type="entry name" value="ATPase domain of HSP90 chaperone/DNA topoisomerase II/histidine kinase"/>
    <property type="match status" value="1"/>
</dbReference>
<dbReference type="InterPro" id="IPR003594">
    <property type="entry name" value="HATPase_dom"/>
</dbReference>
<dbReference type="GO" id="GO:0000155">
    <property type="term" value="F:phosphorelay sensor kinase activity"/>
    <property type="evidence" value="ECO:0007669"/>
    <property type="project" value="InterPro"/>
</dbReference>
<comment type="catalytic activity">
    <reaction evidence="1">
        <text>ATP + protein L-histidine = ADP + protein N-phospho-L-histidine.</text>
        <dbReference type="EC" id="2.7.13.3"/>
    </reaction>
</comment>
<sequence length="422" mass="44405">MGLRSKLGLIFLLVSSLAILVLCVAVYTQAESSRLDRTRGLADERIKAAADTYNLNEVEVLGSQLDDPAVPDQLLEAVREGKRATFKTGSPNPKMWAAVGVKGGKVLSIVQDYDNEDASMRALRRALIIGGIGTVAMVALVSVVAAGSLSRRIVAVAGSARRIAGGDLDASAVETIGKRDGKVGSRNKDEVHALATAIDSMASSLRGQLEAERRFTADVAHDLRTPVTGLLTAAELLPPSRPSELVRDRAKVLRGLVEDLLEIARFDSGVEQADLEHIGLGAFVASAVGRLRMQQAIAPDSVVVRLTGTDATVSTDSRRVERILANLIVNGLRHGRPPIEVTVQGRTVEVVDHGSGYPEELIAEGPRRFRSGMAERGAGHGLGLTIAAGHAKVLGAELTFGAAPTGGALARLVLPPSPETDS</sequence>
<evidence type="ECO:0000256" key="1">
    <source>
        <dbReference type="ARBA" id="ARBA00000085"/>
    </source>
</evidence>
<dbReference type="InterPro" id="IPR050428">
    <property type="entry name" value="TCS_sensor_his_kinase"/>
</dbReference>
<evidence type="ECO:0000256" key="6">
    <source>
        <dbReference type="ARBA" id="ARBA00022692"/>
    </source>
</evidence>
<evidence type="ECO:0000256" key="8">
    <source>
        <dbReference type="ARBA" id="ARBA00022989"/>
    </source>
</evidence>
<dbReference type="Proteomes" id="UP000549971">
    <property type="component" value="Unassembled WGS sequence"/>
</dbReference>
<evidence type="ECO:0000256" key="7">
    <source>
        <dbReference type="ARBA" id="ARBA00022777"/>
    </source>
</evidence>
<dbReference type="Pfam" id="PF02518">
    <property type="entry name" value="HATPase_c"/>
    <property type="match status" value="1"/>
</dbReference>
<evidence type="ECO:0000256" key="5">
    <source>
        <dbReference type="ARBA" id="ARBA00022679"/>
    </source>
</evidence>
<dbReference type="Gene3D" id="1.10.287.130">
    <property type="match status" value="1"/>
</dbReference>
<evidence type="ECO:0000313" key="13">
    <source>
        <dbReference type="EMBL" id="MBB5841333.1"/>
    </source>
</evidence>
<evidence type="ECO:0000256" key="10">
    <source>
        <dbReference type="SAM" id="Phobius"/>
    </source>
</evidence>
<dbReference type="GO" id="GO:0005886">
    <property type="term" value="C:plasma membrane"/>
    <property type="evidence" value="ECO:0007669"/>
    <property type="project" value="UniProtKB-SubCell"/>
</dbReference>
<dbReference type="PANTHER" id="PTHR45436">
    <property type="entry name" value="SENSOR HISTIDINE KINASE YKOH"/>
    <property type="match status" value="1"/>
</dbReference>
<dbReference type="InterPro" id="IPR003660">
    <property type="entry name" value="HAMP_dom"/>
</dbReference>
<keyword evidence="9" id="KW-0902">Two-component regulatory system</keyword>
<dbReference type="EC" id="2.7.13.3" evidence="3"/>